<protein>
    <recommendedName>
        <fullName evidence="7">BlaI/MecI/CopY family transcriptional regulator</fullName>
    </recommendedName>
</protein>
<evidence type="ECO:0000256" key="4">
    <source>
        <dbReference type="ARBA" id="ARBA00023163"/>
    </source>
</evidence>
<dbReference type="EMBL" id="MELI01000060">
    <property type="protein sequence ID" value="OFW33764.1"/>
    <property type="molecule type" value="Genomic_DNA"/>
</dbReference>
<evidence type="ECO:0000256" key="1">
    <source>
        <dbReference type="ARBA" id="ARBA00011046"/>
    </source>
</evidence>
<dbReference type="InterPro" id="IPR005650">
    <property type="entry name" value="BlaI_family"/>
</dbReference>
<dbReference type="Proteomes" id="UP000178086">
    <property type="component" value="Unassembled WGS sequence"/>
</dbReference>
<dbReference type="GO" id="GO:0045892">
    <property type="term" value="P:negative regulation of DNA-templated transcription"/>
    <property type="evidence" value="ECO:0007669"/>
    <property type="project" value="InterPro"/>
</dbReference>
<evidence type="ECO:0008006" key="7">
    <source>
        <dbReference type="Google" id="ProtNLM"/>
    </source>
</evidence>
<dbReference type="InterPro" id="IPR036388">
    <property type="entry name" value="WH-like_DNA-bd_sf"/>
</dbReference>
<dbReference type="InterPro" id="IPR036390">
    <property type="entry name" value="WH_DNA-bd_sf"/>
</dbReference>
<dbReference type="AlphaFoldDB" id="A0A1F2UL96"/>
<dbReference type="PIRSF" id="PIRSF019455">
    <property type="entry name" value="CopR_AtkY"/>
    <property type="match status" value="1"/>
</dbReference>
<dbReference type="Pfam" id="PF03965">
    <property type="entry name" value="Penicillinase_R"/>
    <property type="match status" value="1"/>
</dbReference>
<keyword evidence="2" id="KW-0805">Transcription regulation</keyword>
<keyword evidence="3" id="KW-0238">DNA-binding</keyword>
<dbReference type="Gene3D" id="1.10.10.10">
    <property type="entry name" value="Winged helix-like DNA-binding domain superfamily/Winged helix DNA-binding domain"/>
    <property type="match status" value="1"/>
</dbReference>
<dbReference type="GO" id="GO:0003677">
    <property type="term" value="F:DNA binding"/>
    <property type="evidence" value="ECO:0007669"/>
    <property type="project" value="UniProtKB-KW"/>
</dbReference>
<organism evidence="5 6">
    <name type="scientific">Candidatus Aquicultor primus</name>
    <dbReference type="NCBI Taxonomy" id="1797195"/>
    <lineage>
        <taxon>Bacteria</taxon>
        <taxon>Bacillati</taxon>
        <taxon>Actinomycetota</taxon>
        <taxon>Candidatus Aquicultoria</taxon>
        <taxon>Candidatus Aquicultorales</taxon>
        <taxon>Candidatus Aquicultoraceae</taxon>
        <taxon>Candidatus Aquicultor</taxon>
    </lineage>
</organism>
<evidence type="ECO:0000313" key="6">
    <source>
        <dbReference type="Proteomes" id="UP000178086"/>
    </source>
</evidence>
<keyword evidence="4" id="KW-0804">Transcription</keyword>
<evidence type="ECO:0000256" key="2">
    <source>
        <dbReference type="ARBA" id="ARBA00023015"/>
    </source>
</evidence>
<sequence length="134" mass="15106">MARRAKTKETPELADIGLGELEAAVMQIIWEKNINTVKDVFMELYPKRRLAYTTIMTVMRRLAEKGVLEQDRAAKTYYYKAKVSQEDMAESMINSVVDKVLGNVSADIVIGIIKKHSLTSDELIALERKLGSAK</sequence>
<evidence type="ECO:0000313" key="5">
    <source>
        <dbReference type="EMBL" id="OFW33764.1"/>
    </source>
</evidence>
<dbReference type="SUPFAM" id="SSF46785">
    <property type="entry name" value="Winged helix' DNA-binding domain"/>
    <property type="match status" value="1"/>
</dbReference>
<accession>A0A1F2UL96</accession>
<evidence type="ECO:0000256" key="3">
    <source>
        <dbReference type="ARBA" id="ARBA00023125"/>
    </source>
</evidence>
<comment type="caution">
    <text evidence="5">The sequence shown here is derived from an EMBL/GenBank/DDBJ whole genome shotgun (WGS) entry which is preliminary data.</text>
</comment>
<reference evidence="5 6" key="1">
    <citation type="journal article" date="2016" name="Nat. Commun.">
        <title>Thousands of microbial genomes shed light on interconnected biogeochemical processes in an aquifer system.</title>
        <authorList>
            <person name="Anantharaman K."/>
            <person name="Brown C.T."/>
            <person name="Hug L.A."/>
            <person name="Sharon I."/>
            <person name="Castelle C.J."/>
            <person name="Probst A.J."/>
            <person name="Thomas B.C."/>
            <person name="Singh A."/>
            <person name="Wilkins M.J."/>
            <person name="Karaoz U."/>
            <person name="Brodie E.L."/>
            <person name="Williams K.H."/>
            <person name="Hubbard S.S."/>
            <person name="Banfield J.F."/>
        </authorList>
    </citation>
    <scope>NUCLEOTIDE SEQUENCE [LARGE SCALE GENOMIC DNA]</scope>
</reference>
<name>A0A1F2UL96_9ACTN</name>
<proteinExistence type="inferred from homology"/>
<comment type="similarity">
    <text evidence="1">Belongs to the BlaI transcriptional regulatory family.</text>
</comment>
<gene>
    <name evidence="5" type="ORF">A2074_03010</name>
</gene>